<proteinExistence type="predicted"/>
<reference evidence="2 4" key="1">
    <citation type="journal article" date="2008" name="Science">
        <title>The Physcomitrella genome reveals evolutionary insights into the conquest of land by plants.</title>
        <authorList>
            <person name="Rensing S."/>
            <person name="Lang D."/>
            <person name="Zimmer A."/>
            <person name="Terry A."/>
            <person name="Salamov A."/>
            <person name="Shapiro H."/>
            <person name="Nishiyama T."/>
            <person name="Perroud P.-F."/>
            <person name="Lindquist E."/>
            <person name="Kamisugi Y."/>
            <person name="Tanahashi T."/>
            <person name="Sakakibara K."/>
            <person name="Fujita T."/>
            <person name="Oishi K."/>
            <person name="Shin-I T."/>
            <person name="Kuroki Y."/>
            <person name="Toyoda A."/>
            <person name="Suzuki Y."/>
            <person name="Hashimoto A."/>
            <person name="Yamaguchi K."/>
            <person name="Sugano A."/>
            <person name="Kohara Y."/>
            <person name="Fujiyama A."/>
            <person name="Anterola A."/>
            <person name="Aoki S."/>
            <person name="Ashton N."/>
            <person name="Barbazuk W.B."/>
            <person name="Barker E."/>
            <person name="Bennetzen J."/>
            <person name="Bezanilla M."/>
            <person name="Blankenship R."/>
            <person name="Cho S.H."/>
            <person name="Dutcher S."/>
            <person name="Estelle M."/>
            <person name="Fawcett J.A."/>
            <person name="Gundlach H."/>
            <person name="Hanada K."/>
            <person name="Heyl A."/>
            <person name="Hicks K.A."/>
            <person name="Hugh J."/>
            <person name="Lohr M."/>
            <person name="Mayer K."/>
            <person name="Melkozernov A."/>
            <person name="Murata T."/>
            <person name="Nelson D."/>
            <person name="Pils B."/>
            <person name="Prigge M."/>
            <person name="Reiss B."/>
            <person name="Renner T."/>
            <person name="Rombauts S."/>
            <person name="Rushton P."/>
            <person name="Sanderfoot A."/>
            <person name="Schween G."/>
            <person name="Shiu S.-H."/>
            <person name="Stueber K."/>
            <person name="Theodoulou F.L."/>
            <person name="Tu H."/>
            <person name="Van de Peer Y."/>
            <person name="Verrier P.J."/>
            <person name="Waters E."/>
            <person name="Wood A."/>
            <person name="Yang L."/>
            <person name="Cove D."/>
            <person name="Cuming A."/>
            <person name="Hasebe M."/>
            <person name="Lucas S."/>
            <person name="Mishler D.B."/>
            <person name="Reski R."/>
            <person name="Grigoriev I."/>
            <person name="Quatrano R.S."/>
            <person name="Boore J.L."/>
        </authorList>
    </citation>
    <scope>NUCLEOTIDE SEQUENCE [LARGE SCALE GENOMIC DNA]</scope>
    <source>
        <strain evidence="3 4">cv. Gransden 2004</strain>
    </source>
</reference>
<evidence type="ECO:0000313" key="4">
    <source>
        <dbReference type="Proteomes" id="UP000006727"/>
    </source>
</evidence>
<dbReference type="InParanoid" id="A0A2K1KQ37"/>
<reference evidence="2 4" key="2">
    <citation type="journal article" date="2018" name="Plant J.">
        <title>The Physcomitrella patens chromosome-scale assembly reveals moss genome structure and evolution.</title>
        <authorList>
            <person name="Lang D."/>
            <person name="Ullrich K.K."/>
            <person name="Murat F."/>
            <person name="Fuchs J."/>
            <person name="Jenkins J."/>
            <person name="Haas F.B."/>
            <person name="Piednoel M."/>
            <person name="Gundlach H."/>
            <person name="Van Bel M."/>
            <person name="Meyberg R."/>
            <person name="Vives C."/>
            <person name="Morata J."/>
            <person name="Symeonidi A."/>
            <person name="Hiss M."/>
            <person name="Muchero W."/>
            <person name="Kamisugi Y."/>
            <person name="Saleh O."/>
            <person name="Blanc G."/>
            <person name="Decker E.L."/>
            <person name="van Gessel N."/>
            <person name="Grimwood J."/>
            <person name="Hayes R.D."/>
            <person name="Graham S.W."/>
            <person name="Gunter L.E."/>
            <person name="McDaniel S.F."/>
            <person name="Hoernstein S.N.W."/>
            <person name="Larsson A."/>
            <person name="Li F.W."/>
            <person name="Perroud P.F."/>
            <person name="Phillips J."/>
            <person name="Ranjan P."/>
            <person name="Rokshar D.S."/>
            <person name="Rothfels C.J."/>
            <person name="Schneider L."/>
            <person name="Shu S."/>
            <person name="Stevenson D.W."/>
            <person name="Thummler F."/>
            <person name="Tillich M."/>
            <person name="Villarreal Aguilar J.C."/>
            <person name="Widiez T."/>
            <person name="Wong G.K."/>
            <person name="Wymore A."/>
            <person name="Zhang Y."/>
            <person name="Zimmer A.D."/>
            <person name="Quatrano R.S."/>
            <person name="Mayer K.F.X."/>
            <person name="Goodstein D."/>
            <person name="Casacuberta J.M."/>
            <person name="Vandepoele K."/>
            <person name="Reski R."/>
            <person name="Cuming A.C."/>
            <person name="Tuskan G.A."/>
            <person name="Maumus F."/>
            <person name="Salse J."/>
            <person name="Schmutz J."/>
            <person name="Rensing S.A."/>
        </authorList>
    </citation>
    <scope>NUCLEOTIDE SEQUENCE [LARGE SCALE GENOMIC DNA]</scope>
    <source>
        <strain evidence="3 4">cv. Gransden 2004</strain>
    </source>
</reference>
<dbReference type="EnsemblPlants" id="Pp3c4_25900V3.1">
    <property type="protein sequence ID" value="PAC:32922208.CDS.1"/>
    <property type="gene ID" value="Pp3c4_25900"/>
</dbReference>
<gene>
    <name evidence="2" type="ORF">PHYPA_006763</name>
</gene>
<feature type="transmembrane region" description="Helical" evidence="1">
    <location>
        <begin position="15"/>
        <end position="34"/>
    </location>
</feature>
<evidence type="ECO:0000313" key="3">
    <source>
        <dbReference type="EnsemblPlants" id="PAC:32922208.CDS.1"/>
    </source>
</evidence>
<reference evidence="3" key="3">
    <citation type="submission" date="2020-12" db="UniProtKB">
        <authorList>
            <consortium name="EnsemblPlants"/>
        </authorList>
    </citation>
    <scope>IDENTIFICATION</scope>
</reference>
<organism evidence="2">
    <name type="scientific">Physcomitrium patens</name>
    <name type="common">Spreading-leaved earth moss</name>
    <name type="synonym">Physcomitrella patens</name>
    <dbReference type="NCBI Taxonomy" id="3218"/>
    <lineage>
        <taxon>Eukaryota</taxon>
        <taxon>Viridiplantae</taxon>
        <taxon>Streptophyta</taxon>
        <taxon>Embryophyta</taxon>
        <taxon>Bryophyta</taxon>
        <taxon>Bryophytina</taxon>
        <taxon>Bryopsida</taxon>
        <taxon>Funariidae</taxon>
        <taxon>Funariales</taxon>
        <taxon>Funariaceae</taxon>
        <taxon>Physcomitrium</taxon>
    </lineage>
</organism>
<accession>A0A2K1KQ37</accession>
<evidence type="ECO:0000256" key="1">
    <source>
        <dbReference type="SAM" id="Phobius"/>
    </source>
</evidence>
<keyword evidence="1" id="KW-0472">Membrane</keyword>
<keyword evidence="1" id="KW-1133">Transmembrane helix</keyword>
<protein>
    <submittedName>
        <fullName evidence="2 3">Uncharacterized protein</fullName>
    </submittedName>
</protein>
<evidence type="ECO:0000313" key="2">
    <source>
        <dbReference type="EMBL" id="PNR55866.1"/>
    </source>
</evidence>
<dbReference type="Proteomes" id="UP000006727">
    <property type="component" value="Chromosome 4"/>
</dbReference>
<name>A0A2K1KQ37_PHYPA</name>
<dbReference type="EMBL" id="ABEU02000004">
    <property type="protein sequence ID" value="PNR55866.1"/>
    <property type="molecule type" value="Genomic_DNA"/>
</dbReference>
<dbReference type="Gramene" id="Pp3c4_25900V3.1">
    <property type="protein sequence ID" value="PAC:32922208.CDS.1"/>
    <property type="gene ID" value="Pp3c4_25900"/>
</dbReference>
<dbReference type="AlphaFoldDB" id="A0A2K1KQ37"/>
<sequence>MNQANYDHSVSDLSILFFRVLCFLFFATSKALLFDLSSQCRMKLYISVAALLFSACESCKWSPCVIFGGILRKEILVSPLFLAHWYLSFPTKIEYFKFWMA</sequence>
<keyword evidence="1" id="KW-0812">Transmembrane</keyword>
<keyword evidence="4" id="KW-1185">Reference proteome</keyword>